<gene>
    <name evidence="3" type="ORF">PTTG_28826</name>
</gene>
<feature type="region of interest" description="Disordered" evidence="2">
    <location>
        <begin position="388"/>
        <end position="408"/>
    </location>
</feature>
<proteinExistence type="predicted"/>
<evidence type="ECO:0000256" key="2">
    <source>
        <dbReference type="SAM" id="MobiDB-lite"/>
    </source>
</evidence>
<protein>
    <submittedName>
        <fullName evidence="3 4">Uncharacterized protein</fullName>
    </submittedName>
</protein>
<feature type="compositionally biased region" description="Acidic residues" evidence="2">
    <location>
        <begin position="514"/>
        <end position="525"/>
    </location>
</feature>
<evidence type="ECO:0000256" key="1">
    <source>
        <dbReference type="SAM" id="Coils"/>
    </source>
</evidence>
<sequence length="604" mass="69931">MACRKRQRPSARDFFDCPPPEACAIENPSDSRPVDFLVDTQEDSARPEEYLSKLEEMNSHERVIELLRGKNRFDFRESSSNDKYLFIFKSKQSDGVMKDKLHLYDIARLLWGPGRKDVADGKAIYAGRLSFRVDDTRGITTDDVYTIEFSSQRLAELASGVVEFRLNSHLMSLQKEEDKSVLLIQAKIGSSRWLVKDSESHMVESKWRVIRKQIAFVRPLAKHESTPPKVEMPLPKADQMAFEISQLPSAFTVPQIVENLSQLKLFNLPIQIKLTQESNSDSPIRILLKFGDRTSAVICKINLYKFGLTLDKCNRIRFLIDEGDSSVKDTWNIWSNATTWDEEQIQLFVKSKNCDDAVKSEDEIDQLEDKPELTSAGSECQDIDELLKGSDESDTPHSRPPRSLHSMPYLQSLRRRQAEAENLIEKLTVEAEEEYLETKAAADGKPRSEFYRVSEQVGEDKKYNKLMKQMRRRRAMRRELKNYRKKNPLPTKVKQQRKEWRREQRQGFRGEAIESGDESSEEDSDDSGHESDASDEPDERYPATCSREEWETIRKKRRVRRVMEEKENSPSAAVVDKEKTLVTNSEVFQHKYSRPNEPLPCDVE</sequence>
<dbReference type="EMBL" id="ADAS02000142">
    <property type="protein sequence ID" value="OAV89056.1"/>
    <property type="molecule type" value="Genomic_DNA"/>
</dbReference>
<reference evidence="4" key="4">
    <citation type="submission" date="2025-05" db="UniProtKB">
        <authorList>
            <consortium name="EnsemblFungi"/>
        </authorList>
    </citation>
    <scope>IDENTIFICATION</scope>
    <source>
        <strain evidence="4">isolate 1-1 / race 1 (BBBD)</strain>
    </source>
</reference>
<dbReference type="VEuPathDB" id="FungiDB:PTTG_28826"/>
<keyword evidence="1" id="KW-0175">Coiled coil</keyword>
<reference evidence="4 5" key="3">
    <citation type="journal article" date="2017" name="G3 (Bethesda)">
        <title>Comparative analysis highlights variable genome content of wheat rusts and divergence of the mating loci.</title>
        <authorList>
            <person name="Cuomo C.A."/>
            <person name="Bakkeren G."/>
            <person name="Khalil H.B."/>
            <person name="Panwar V."/>
            <person name="Joly D."/>
            <person name="Linning R."/>
            <person name="Sakthikumar S."/>
            <person name="Song X."/>
            <person name="Adiconis X."/>
            <person name="Fan L."/>
            <person name="Goldberg J.M."/>
            <person name="Levin J.Z."/>
            <person name="Young S."/>
            <person name="Zeng Q."/>
            <person name="Anikster Y."/>
            <person name="Bruce M."/>
            <person name="Wang M."/>
            <person name="Yin C."/>
            <person name="McCallum B."/>
            <person name="Szabo L.J."/>
            <person name="Hulbert S."/>
            <person name="Chen X."/>
            <person name="Fellers J.P."/>
        </authorList>
    </citation>
    <scope>NUCLEOTIDE SEQUENCE</scope>
    <source>
        <strain evidence="5">Isolate 1-1 / race 1 (BBBD)</strain>
        <strain evidence="4">isolate 1-1 / race 1 (BBBD)</strain>
    </source>
</reference>
<dbReference type="EnsemblFungi" id="PTTG_28826-t43_1">
    <property type="protein sequence ID" value="PTTG_28826-t43_1-p1"/>
    <property type="gene ID" value="PTTG_28826"/>
</dbReference>
<accession>A0A180G8M3</accession>
<reference evidence="3" key="2">
    <citation type="submission" date="2016-05" db="EMBL/GenBank/DDBJ databases">
        <title>Comparative analysis highlights variable genome content of wheat rusts and divergence of the mating loci.</title>
        <authorList>
            <person name="Cuomo C.A."/>
            <person name="Bakkeren G."/>
            <person name="Szabo L."/>
            <person name="Khalil H."/>
            <person name="Joly D."/>
            <person name="Goldberg J."/>
            <person name="Young S."/>
            <person name="Zeng Q."/>
            <person name="Fellers J."/>
        </authorList>
    </citation>
    <scope>NUCLEOTIDE SEQUENCE [LARGE SCALE GENOMIC DNA]</scope>
    <source>
        <strain evidence="3">1-1 BBBD Race 1</strain>
    </source>
</reference>
<dbReference type="Proteomes" id="UP000005240">
    <property type="component" value="Unassembled WGS sequence"/>
</dbReference>
<name>A0A180G8M3_PUCT1</name>
<evidence type="ECO:0000313" key="4">
    <source>
        <dbReference type="EnsemblFungi" id="PTTG_28826-t43_1-p1"/>
    </source>
</evidence>
<feature type="compositionally biased region" description="Basic and acidic residues" evidence="2">
    <location>
        <begin position="388"/>
        <end position="397"/>
    </location>
</feature>
<evidence type="ECO:0000313" key="3">
    <source>
        <dbReference type="EMBL" id="OAV89056.1"/>
    </source>
</evidence>
<evidence type="ECO:0000313" key="5">
    <source>
        <dbReference type="Proteomes" id="UP000005240"/>
    </source>
</evidence>
<feature type="coiled-coil region" evidence="1">
    <location>
        <begin position="410"/>
        <end position="437"/>
    </location>
</feature>
<dbReference type="OrthoDB" id="2499796at2759"/>
<feature type="region of interest" description="Disordered" evidence="2">
    <location>
        <begin position="470"/>
        <end position="578"/>
    </location>
</feature>
<reference evidence="3" key="1">
    <citation type="submission" date="2009-11" db="EMBL/GenBank/DDBJ databases">
        <authorList>
            <consortium name="The Broad Institute Genome Sequencing Platform"/>
            <person name="Ward D."/>
            <person name="Feldgarden M."/>
            <person name="Earl A."/>
            <person name="Young S.K."/>
            <person name="Zeng Q."/>
            <person name="Koehrsen M."/>
            <person name="Alvarado L."/>
            <person name="Berlin A."/>
            <person name="Bochicchio J."/>
            <person name="Borenstein D."/>
            <person name="Chapman S.B."/>
            <person name="Chen Z."/>
            <person name="Engels R."/>
            <person name="Freedman E."/>
            <person name="Gellesch M."/>
            <person name="Goldberg J."/>
            <person name="Griggs A."/>
            <person name="Gujja S."/>
            <person name="Heilman E."/>
            <person name="Heiman D."/>
            <person name="Hepburn T."/>
            <person name="Howarth C."/>
            <person name="Jen D."/>
            <person name="Larson L."/>
            <person name="Lewis B."/>
            <person name="Mehta T."/>
            <person name="Park D."/>
            <person name="Pearson M."/>
            <person name="Roberts A."/>
            <person name="Saif S."/>
            <person name="Shea T."/>
            <person name="Shenoy N."/>
            <person name="Sisk P."/>
            <person name="Stolte C."/>
            <person name="Sykes S."/>
            <person name="Thomson T."/>
            <person name="Walk T."/>
            <person name="White J."/>
            <person name="Yandava C."/>
            <person name="Izard J."/>
            <person name="Baranova O.V."/>
            <person name="Blanton J.M."/>
            <person name="Tanner A.C."/>
            <person name="Dewhirst F.E."/>
            <person name="Haas B."/>
            <person name="Nusbaum C."/>
            <person name="Birren B."/>
        </authorList>
    </citation>
    <scope>NUCLEOTIDE SEQUENCE [LARGE SCALE GENOMIC DNA]</scope>
    <source>
        <strain evidence="3">1-1 BBBD Race 1</strain>
    </source>
</reference>
<keyword evidence="5" id="KW-1185">Reference proteome</keyword>
<organism evidence="3">
    <name type="scientific">Puccinia triticina (isolate 1-1 / race 1 (BBBD))</name>
    <name type="common">Brown leaf rust fungus</name>
    <dbReference type="NCBI Taxonomy" id="630390"/>
    <lineage>
        <taxon>Eukaryota</taxon>
        <taxon>Fungi</taxon>
        <taxon>Dikarya</taxon>
        <taxon>Basidiomycota</taxon>
        <taxon>Pucciniomycotina</taxon>
        <taxon>Pucciniomycetes</taxon>
        <taxon>Pucciniales</taxon>
        <taxon>Pucciniaceae</taxon>
        <taxon>Puccinia</taxon>
    </lineage>
</organism>
<dbReference type="AlphaFoldDB" id="A0A180G8M3"/>
<feature type="compositionally biased region" description="Basic and acidic residues" evidence="2">
    <location>
        <begin position="496"/>
        <end position="512"/>
    </location>
</feature>